<dbReference type="OrthoDB" id="313382at2759"/>
<dbReference type="HOGENOM" id="CLU_229243_0_0_1"/>
<gene>
    <name evidence="3" type="ORF">TTHERM_00724670</name>
</gene>
<feature type="coiled-coil region" evidence="1">
    <location>
        <begin position="219"/>
        <end position="253"/>
    </location>
</feature>
<feature type="region of interest" description="Disordered" evidence="2">
    <location>
        <begin position="160"/>
        <end position="182"/>
    </location>
</feature>
<evidence type="ECO:0000256" key="2">
    <source>
        <dbReference type="SAM" id="MobiDB-lite"/>
    </source>
</evidence>
<feature type="compositionally biased region" description="Low complexity" evidence="2">
    <location>
        <begin position="449"/>
        <end position="463"/>
    </location>
</feature>
<feature type="region of interest" description="Disordered" evidence="2">
    <location>
        <begin position="520"/>
        <end position="570"/>
    </location>
</feature>
<accession>Q24GM4</accession>
<evidence type="ECO:0000313" key="3">
    <source>
        <dbReference type="EMBL" id="EAS06847.2"/>
    </source>
</evidence>
<dbReference type="Proteomes" id="UP000009168">
    <property type="component" value="Unassembled WGS sequence"/>
</dbReference>
<keyword evidence="1" id="KW-0175">Coiled coil</keyword>
<organism evidence="3 4">
    <name type="scientific">Tetrahymena thermophila (strain SB210)</name>
    <dbReference type="NCBI Taxonomy" id="312017"/>
    <lineage>
        <taxon>Eukaryota</taxon>
        <taxon>Sar</taxon>
        <taxon>Alveolata</taxon>
        <taxon>Ciliophora</taxon>
        <taxon>Intramacronucleata</taxon>
        <taxon>Oligohymenophorea</taxon>
        <taxon>Hymenostomatida</taxon>
        <taxon>Tetrahymenina</taxon>
        <taxon>Tetrahymenidae</taxon>
        <taxon>Tetrahymena</taxon>
    </lineage>
</organism>
<keyword evidence="4" id="KW-1185">Reference proteome</keyword>
<feature type="compositionally biased region" description="Low complexity" evidence="2">
    <location>
        <begin position="520"/>
        <end position="531"/>
    </location>
</feature>
<dbReference type="GeneID" id="7838644"/>
<dbReference type="AlphaFoldDB" id="Q24GM4"/>
<dbReference type="InParanoid" id="Q24GM4"/>
<name>Q24GM4_TETTS</name>
<dbReference type="KEGG" id="tet:TTHERM_00724670"/>
<reference evidence="4" key="1">
    <citation type="journal article" date="2006" name="PLoS Biol.">
        <title>Macronuclear genome sequence of the ciliate Tetrahymena thermophila, a model eukaryote.</title>
        <authorList>
            <person name="Eisen J.A."/>
            <person name="Coyne R.S."/>
            <person name="Wu M."/>
            <person name="Wu D."/>
            <person name="Thiagarajan M."/>
            <person name="Wortman J.R."/>
            <person name="Badger J.H."/>
            <person name="Ren Q."/>
            <person name="Amedeo P."/>
            <person name="Jones K.M."/>
            <person name="Tallon L.J."/>
            <person name="Delcher A.L."/>
            <person name="Salzberg S.L."/>
            <person name="Silva J.C."/>
            <person name="Haas B.J."/>
            <person name="Majoros W.H."/>
            <person name="Farzad M."/>
            <person name="Carlton J.M."/>
            <person name="Smith R.K. Jr."/>
            <person name="Garg J."/>
            <person name="Pearlman R.E."/>
            <person name="Karrer K.M."/>
            <person name="Sun L."/>
            <person name="Manning G."/>
            <person name="Elde N.C."/>
            <person name="Turkewitz A.P."/>
            <person name="Asai D.J."/>
            <person name="Wilkes D.E."/>
            <person name="Wang Y."/>
            <person name="Cai H."/>
            <person name="Collins K."/>
            <person name="Stewart B.A."/>
            <person name="Lee S.R."/>
            <person name="Wilamowska K."/>
            <person name="Weinberg Z."/>
            <person name="Ruzzo W.L."/>
            <person name="Wloga D."/>
            <person name="Gaertig J."/>
            <person name="Frankel J."/>
            <person name="Tsao C.-C."/>
            <person name="Gorovsky M.A."/>
            <person name="Keeling P.J."/>
            <person name="Waller R.F."/>
            <person name="Patron N.J."/>
            <person name="Cherry J.M."/>
            <person name="Stover N.A."/>
            <person name="Krieger C.J."/>
            <person name="del Toro C."/>
            <person name="Ryder H.F."/>
            <person name="Williamson S.C."/>
            <person name="Barbeau R.A."/>
            <person name="Hamilton E.P."/>
            <person name="Orias E."/>
        </authorList>
    </citation>
    <scope>NUCLEOTIDE SEQUENCE [LARGE SCALE GENOMIC DNA]</scope>
    <source>
        <strain evidence="4">SB210</strain>
    </source>
</reference>
<feature type="region of interest" description="Disordered" evidence="2">
    <location>
        <begin position="445"/>
        <end position="468"/>
    </location>
</feature>
<sequence length="876" mass="101387">MNNNNIVDGASIQQYAPKPQQQIQVQYQFQKQNILVKPPSQTVQPKQIPKQPIFGQKKQEFTQQNLIHETSPDMRINIQKRESLPKNFQYRVTSVDKNKENLTNIQQNQQQNQAVHVRERSFDNYQSVPPTNLVHIQSQPQVSSEQAQNNVSNTAQIQSNLSQHNTSTQSQSGTGSYTSQQQNKQIFQQQYYSSNPNQSVNQKVQANINQFSPIPKSHNQQQLNSQQQQQQNIQQQQNTIKVQQQQQENLQINQQQQQNVVNQNSQISMNLIQELVKSEIKAALINFKKEEKLENLSQRVEQLEDKSSLKQLIQVESTQVSNEIYQFISELKNDFSAKLTKLNDQLHLNSESCKSNAYAVSQISEKILSFSKEYTETTNKIKEDKNLNQIQIQTFDEKYNALFANFTKQILDMENNFKKILVDEGAKIEKQIQQLAQEYNILPTKRNLPNQSDSSQSSPQKNNKSIHMHNKSNDSIVQLPQNGTKSTNTSLIQNINDYNSIIRENSQVDIDQNQQLQQLSRNTSSLSQQNLHPQSPNHQQEQYSYSNRSSTQYSRRSHTESNISQSAQNVLQTSPTAQILPSNINNIENYVKKYEEFNKEVDNYLQNRKIPTKVQELMNQSSEMKSSNLFDQGYSAQQQQQFIIQQNGQQVVSPRPLFVNKPLIPTSPNVLIVSPPQADKLQMQAQYEQLYRQQTISQPQFSQQTPIQQNLNVQNANQTQQIDQKRLNYQSLQQNRKAFEDYNGNSINSSTQISPSRVEQINLDVDSFNNEIQFSNNKIDQNIIGQQQQQKPNEVCSPQKSHENMKFSIIRSQQKNPQLSMISEQDNEEEELIYQLDDQGYLMDEHGNYILDEKGQQVKLSGEQIDYLRNQNILEE</sequence>
<feature type="compositionally biased region" description="Polar residues" evidence="2">
    <location>
        <begin position="532"/>
        <end position="570"/>
    </location>
</feature>
<proteinExistence type="predicted"/>
<dbReference type="RefSeq" id="XP_001027089.2">
    <property type="nucleotide sequence ID" value="XM_001027089.2"/>
</dbReference>
<feature type="coiled-coil region" evidence="1">
    <location>
        <begin position="715"/>
        <end position="778"/>
    </location>
</feature>
<evidence type="ECO:0000256" key="1">
    <source>
        <dbReference type="SAM" id="Coils"/>
    </source>
</evidence>
<protein>
    <submittedName>
        <fullName evidence="3">Uncharacterized protein</fullName>
    </submittedName>
</protein>
<evidence type="ECO:0000313" key="4">
    <source>
        <dbReference type="Proteomes" id="UP000009168"/>
    </source>
</evidence>
<feature type="coiled-coil region" evidence="1">
    <location>
        <begin position="286"/>
        <end position="313"/>
    </location>
</feature>
<dbReference type="EMBL" id="GG662257">
    <property type="protein sequence ID" value="EAS06847.2"/>
    <property type="molecule type" value="Genomic_DNA"/>
</dbReference>